<evidence type="ECO:0000313" key="1">
    <source>
        <dbReference type="EMBL" id="KAG0430119.1"/>
    </source>
</evidence>
<comment type="caution">
    <text evidence="1">The sequence shown here is derived from an EMBL/GenBank/DDBJ whole genome shotgun (WGS) entry which is preliminary data.</text>
</comment>
<reference evidence="1 2" key="1">
    <citation type="journal article" date="2020" name="Cell">
        <title>Large-Scale Comparative Analyses of Tick Genomes Elucidate Their Genetic Diversity and Vector Capacities.</title>
        <authorList>
            <consortium name="Tick Genome and Microbiome Consortium (TIGMIC)"/>
            <person name="Jia N."/>
            <person name="Wang J."/>
            <person name="Shi W."/>
            <person name="Du L."/>
            <person name="Sun Y."/>
            <person name="Zhan W."/>
            <person name="Jiang J.F."/>
            <person name="Wang Q."/>
            <person name="Zhang B."/>
            <person name="Ji P."/>
            <person name="Bell-Sakyi L."/>
            <person name="Cui X.M."/>
            <person name="Yuan T.T."/>
            <person name="Jiang B.G."/>
            <person name="Yang W.F."/>
            <person name="Lam T.T."/>
            <person name="Chang Q.C."/>
            <person name="Ding S.J."/>
            <person name="Wang X.J."/>
            <person name="Zhu J.G."/>
            <person name="Ruan X.D."/>
            <person name="Zhao L."/>
            <person name="Wei J.T."/>
            <person name="Ye R.Z."/>
            <person name="Que T.C."/>
            <person name="Du C.H."/>
            <person name="Zhou Y.H."/>
            <person name="Cheng J.X."/>
            <person name="Dai P.F."/>
            <person name="Guo W.B."/>
            <person name="Han X.H."/>
            <person name="Huang E.J."/>
            <person name="Li L.F."/>
            <person name="Wei W."/>
            <person name="Gao Y.C."/>
            <person name="Liu J.Z."/>
            <person name="Shao H.Z."/>
            <person name="Wang X."/>
            <person name="Wang C.C."/>
            <person name="Yang T.C."/>
            <person name="Huo Q.B."/>
            <person name="Li W."/>
            <person name="Chen H.Y."/>
            <person name="Chen S.E."/>
            <person name="Zhou L.G."/>
            <person name="Ni X.B."/>
            <person name="Tian J.H."/>
            <person name="Sheng Y."/>
            <person name="Liu T."/>
            <person name="Pan Y.S."/>
            <person name="Xia L.Y."/>
            <person name="Li J."/>
            <person name="Zhao F."/>
            <person name="Cao W.C."/>
        </authorList>
    </citation>
    <scope>NUCLEOTIDE SEQUENCE [LARGE SCALE GENOMIC DNA]</scope>
    <source>
        <strain evidence="1">Iper-2018</strain>
    </source>
</reference>
<name>A0AC60Q870_IXOPE</name>
<protein>
    <submittedName>
        <fullName evidence="1">Uncharacterized protein</fullName>
    </submittedName>
</protein>
<sequence length="249" mass="26955">MARDRKFEDNSDYLMDGIEAEEAVGGSPPTDVLPMEQSGAPTLKDDGNQDATSQERDSEETTRGQDARHDRAMERLPEDQTLSAGGQPATVNSHLWGKSGDAGAADEQGCKMDASQTVKRPREPAATPDGTGQEANQAWPALEPLGPKKGRVAVKLRIPPDDRRRKDSLLVVREELKKLLPTAERPASVSIAEVVRDEVQRAFLPDAPVTVTAADEPTLTYAAVAQRPPPTAQHYPVAPRRDPPTQVCP</sequence>
<proteinExistence type="predicted"/>
<gene>
    <name evidence="1" type="ORF">HPB47_022985</name>
</gene>
<keyword evidence="2" id="KW-1185">Reference proteome</keyword>
<organism evidence="1 2">
    <name type="scientific">Ixodes persulcatus</name>
    <name type="common">Taiga tick</name>
    <dbReference type="NCBI Taxonomy" id="34615"/>
    <lineage>
        <taxon>Eukaryota</taxon>
        <taxon>Metazoa</taxon>
        <taxon>Ecdysozoa</taxon>
        <taxon>Arthropoda</taxon>
        <taxon>Chelicerata</taxon>
        <taxon>Arachnida</taxon>
        <taxon>Acari</taxon>
        <taxon>Parasitiformes</taxon>
        <taxon>Ixodida</taxon>
        <taxon>Ixodoidea</taxon>
        <taxon>Ixodidae</taxon>
        <taxon>Ixodinae</taxon>
        <taxon>Ixodes</taxon>
    </lineage>
</organism>
<accession>A0AC60Q870</accession>
<dbReference type="Proteomes" id="UP000805193">
    <property type="component" value="Unassembled WGS sequence"/>
</dbReference>
<dbReference type="EMBL" id="JABSTQ010009351">
    <property type="protein sequence ID" value="KAG0430119.1"/>
    <property type="molecule type" value="Genomic_DNA"/>
</dbReference>
<evidence type="ECO:0000313" key="2">
    <source>
        <dbReference type="Proteomes" id="UP000805193"/>
    </source>
</evidence>